<dbReference type="Proteomes" id="UP000256919">
    <property type="component" value="Unassembled WGS sequence"/>
</dbReference>
<name>A0A3D9LHU7_9FLAO</name>
<evidence type="ECO:0008006" key="3">
    <source>
        <dbReference type="Google" id="ProtNLM"/>
    </source>
</evidence>
<gene>
    <name evidence="1" type="ORF">DFQ09_1294</name>
</gene>
<dbReference type="AlphaFoldDB" id="A0A3D9LHU7"/>
<accession>A0A3D9LHU7</accession>
<sequence length="169" mass="20172">MKDLKLEWWTESKNQTITLGMVRGDFGGLVIIPETVFAVGYNNDFVIAKSYPNKEKEIQNRLFNYDKKTGNYLLTEPNDTIYLNSDDKYYQKDGKWYHMSNGWNPPNGLFPYKDSTYYHIIDLRNWDSSKKWNSDNLYRLNSKDEFNKKRIELNVPEKLDFEIVNKELE</sequence>
<evidence type="ECO:0000313" key="1">
    <source>
        <dbReference type="EMBL" id="REE06928.1"/>
    </source>
</evidence>
<organism evidence="1 2">
    <name type="scientific">Winogradskyella pacifica</name>
    <dbReference type="NCBI Taxonomy" id="664642"/>
    <lineage>
        <taxon>Bacteria</taxon>
        <taxon>Pseudomonadati</taxon>
        <taxon>Bacteroidota</taxon>
        <taxon>Flavobacteriia</taxon>
        <taxon>Flavobacteriales</taxon>
        <taxon>Flavobacteriaceae</taxon>
        <taxon>Winogradskyella</taxon>
    </lineage>
</organism>
<dbReference type="EMBL" id="QREI01000029">
    <property type="protein sequence ID" value="REE06928.1"/>
    <property type="molecule type" value="Genomic_DNA"/>
</dbReference>
<keyword evidence="2" id="KW-1185">Reference proteome</keyword>
<evidence type="ECO:0000313" key="2">
    <source>
        <dbReference type="Proteomes" id="UP000256919"/>
    </source>
</evidence>
<protein>
    <recommendedName>
        <fullName evidence="3">WG repeat protein</fullName>
    </recommendedName>
</protein>
<dbReference type="RefSeq" id="WP_115813114.1">
    <property type="nucleotide sequence ID" value="NZ_QREI01000029.1"/>
</dbReference>
<dbReference type="OrthoDB" id="1077692at2"/>
<comment type="caution">
    <text evidence="1">The sequence shown here is derived from an EMBL/GenBank/DDBJ whole genome shotgun (WGS) entry which is preliminary data.</text>
</comment>
<reference evidence="1 2" key="1">
    <citation type="submission" date="2018-07" db="EMBL/GenBank/DDBJ databases">
        <title>Genomic Encyclopedia of Type Strains, Phase III (KMG-III): the genomes of soil and plant-associated and newly described type strains.</title>
        <authorList>
            <person name="Whitman W."/>
        </authorList>
    </citation>
    <scope>NUCLEOTIDE SEQUENCE [LARGE SCALE GENOMIC DNA]</scope>
    <source>
        <strain evidence="1 2">CECT 7948</strain>
    </source>
</reference>
<proteinExistence type="predicted"/>